<proteinExistence type="predicted"/>
<dbReference type="Proteomes" id="UP001165065">
    <property type="component" value="Unassembled WGS sequence"/>
</dbReference>
<reference evidence="4" key="1">
    <citation type="journal article" date="2023" name="Commun. Biol.">
        <title>Genome analysis of Parmales, the sister group of diatoms, reveals the evolutionary specialization of diatoms from phago-mixotrophs to photoautotrophs.</title>
        <authorList>
            <person name="Ban H."/>
            <person name="Sato S."/>
            <person name="Yoshikawa S."/>
            <person name="Yamada K."/>
            <person name="Nakamura Y."/>
            <person name="Ichinomiya M."/>
            <person name="Sato N."/>
            <person name="Blanc-Mathieu R."/>
            <person name="Endo H."/>
            <person name="Kuwata A."/>
            <person name="Ogata H."/>
        </authorList>
    </citation>
    <scope>NUCLEOTIDE SEQUENCE [LARGE SCALE GENOMIC DNA]</scope>
</reference>
<dbReference type="Gene3D" id="3.40.525.10">
    <property type="entry name" value="CRAL-TRIO lipid binding domain"/>
    <property type="match status" value="1"/>
</dbReference>
<sequence length="525" mass="59595">MPTLPFLTSAHPRELFSWVLSCPAPVEAFALLIFLQILFIMLLTEGKSSIFRGFSTPLNNGALIKQLNGDYRPSDYPSADGVSPKKLRLTPVSDHVTEGGSPSLARPTVQKLKKGLSFRNSVLKGNDNAAAILSSFSHLESYLKKKGSGLSGWQKRYFVVELAYLKYYSSENYAKDVPLAAIDIRQMSNIAISPEGPNTFSFDLSSGSSRKYMLRADTSDLALKWVKNLQQRRRALLDEDENEADDQEVMTQRFRSESATLTSKHSVNEEEIQSIRQLKQKFPDIESATLLRFLRASKHRIQSAVDKIVDHIKWREDTFPIAFDHIKEECSKGKYMLCGRDKEGTLVVYIQGHKLGAHTYTSIEHHMESVFYLLEVVCSEILQDPMEKFTIVYNRLHVEKKNRDFAWAENIGKTLANHYPERMKRAYVIPANMLFRTIWAIAKVFFDPDTASKIVFVSGTQTLKKYIDEDQLPVELGGTLNYEFDINHLLNKQIPGVIISSNNPESRNGVSPAQARYNLPSHFRA</sequence>
<evidence type="ECO:0000259" key="2">
    <source>
        <dbReference type="PROSITE" id="PS50191"/>
    </source>
</evidence>
<evidence type="ECO:0000259" key="1">
    <source>
        <dbReference type="PROSITE" id="PS50003"/>
    </source>
</evidence>
<dbReference type="InterPro" id="IPR052578">
    <property type="entry name" value="PI_Transfer_CRAL-TRIO"/>
</dbReference>
<dbReference type="AlphaFoldDB" id="A0A9W7LFU4"/>
<feature type="domain" description="CRAL-TRIO" evidence="2">
    <location>
        <begin position="337"/>
        <end position="484"/>
    </location>
</feature>
<dbReference type="Pfam" id="PF02845">
    <property type="entry name" value="CUE"/>
    <property type="match status" value="1"/>
</dbReference>
<dbReference type="Pfam" id="PF00650">
    <property type="entry name" value="CRAL_TRIO"/>
    <property type="match status" value="1"/>
</dbReference>
<dbReference type="PANTHER" id="PTHR45824">
    <property type="entry name" value="GH16843P"/>
    <property type="match status" value="1"/>
</dbReference>
<dbReference type="InterPro" id="IPR036273">
    <property type="entry name" value="CRAL/TRIO_N_dom_sf"/>
</dbReference>
<evidence type="ECO:0000313" key="3">
    <source>
        <dbReference type="EMBL" id="GMI48538.1"/>
    </source>
</evidence>
<dbReference type="EMBL" id="BRYA01000406">
    <property type="protein sequence ID" value="GMI48538.1"/>
    <property type="molecule type" value="Genomic_DNA"/>
</dbReference>
<dbReference type="InterPro" id="IPR003892">
    <property type="entry name" value="CUE"/>
</dbReference>
<dbReference type="PROSITE" id="PS50191">
    <property type="entry name" value="CRAL_TRIO"/>
    <property type="match status" value="1"/>
</dbReference>
<accession>A0A9W7LFU4</accession>
<dbReference type="GO" id="GO:0043130">
    <property type="term" value="F:ubiquitin binding"/>
    <property type="evidence" value="ECO:0007669"/>
    <property type="project" value="InterPro"/>
</dbReference>
<dbReference type="SUPFAM" id="SSF50729">
    <property type="entry name" value="PH domain-like"/>
    <property type="match status" value="1"/>
</dbReference>
<dbReference type="GO" id="GO:0008526">
    <property type="term" value="F:phosphatidylinositol transfer activity"/>
    <property type="evidence" value="ECO:0007669"/>
    <property type="project" value="TreeGrafter"/>
</dbReference>
<feature type="domain" description="PH" evidence="1">
    <location>
        <begin position="136"/>
        <end position="234"/>
    </location>
</feature>
<gene>
    <name evidence="3" type="ORF">TrCOL_g2422</name>
</gene>
<protein>
    <submittedName>
        <fullName evidence="3">Uncharacterized protein</fullName>
    </submittedName>
</protein>
<dbReference type="InterPro" id="IPR001849">
    <property type="entry name" value="PH_domain"/>
</dbReference>
<dbReference type="SUPFAM" id="SSF46938">
    <property type="entry name" value="CRAL/TRIO N-terminal domain"/>
    <property type="match status" value="1"/>
</dbReference>
<keyword evidence="4" id="KW-1185">Reference proteome</keyword>
<dbReference type="CDD" id="cd00821">
    <property type="entry name" value="PH"/>
    <property type="match status" value="1"/>
</dbReference>
<dbReference type="PANTHER" id="PTHR45824:SF29">
    <property type="entry name" value="GH16843P"/>
    <property type="match status" value="1"/>
</dbReference>
<dbReference type="SMART" id="SM00233">
    <property type="entry name" value="PH"/>
    <property type="match status" value="1"/>
</dbReference>
<dbReference type="InterPro" id="IPR001251">
    <property type="entry name" value="CRAL-TRIO_dom"/>
</dbReference>
<dbReference type="InterPro" id="IPR036865">
    <property type="entry name" value="CRAL-TRIO_dom_sf"/>
</dbReference>
<dbReference type="Gene3D" id="2.30.29.30">
    <property type="entry name" value="Pleckstrin-homology domain (PH domain)/Phosphotyrosine-binding domain (PTB)"/>
    <property type="match status" value="1"/>
</dbReference>
<comment type="caution">
    <text evidence="3">The sequence shown here is derived from an EMBL/GenBank/DDBJ whole genome shotgun (WGS) entry which is preliminary data.</text>
</comment>
<dbReference type="OrthoDB" id="1434354at2759"/>
<dbReference type="CDD" id="cd00170">
    <property type="entry name" value="SEC14"/>
    <property type="match status" value="1"/>
</dbReference>
<dbReference type="SUPFAM" id="SSF52087">
    <property type="entry name" value="CRAL/TRIO domain"/>
    <property type="match status" value="1"/>
</dbReference>
<dbReference type="InterPro" id="IPR011993">
    <property type="entry name" value="PH-like_dom_sf"/>
</dbReference>
<organism evidence="3 4">
    <name type="scientific">Triparma columacea</name>
    <dbReference type="NCBI Taxonomy" id="722753"/>
    <lineage>
        <taxon>Eukaryota</taxon>
        <taxon>Sar</taxon>
        <taxon>Stramenopiles</taxon>
        <taxon>Ochrophyta</taxon>
        <taxon>Bolidophyceae</taxon>
        <taxon>Parmales</taxon>
        <taxon>Triparmaceae</taxon>
        <taxon>Triparma</taxon>
    </lineage>
</organism>
<dbReference type="SMART" id="SM00516">
    <property type="entry name" value="SEC14"/>
    <property type="match status" value="1"/>
</dbReference>
<dbReference type="Pfam" id="PF00169">
    <property type="entry name" value="PH"/>
    <property type="match status" value="1"/>
</dbReference>
<evidence type="ECO:0000313" key="4">
    <source>
        <dbReference type="Proteomes" id="UP001165065"/>
    </source>
</evidence>
<dbReference type="PROSITE" id="PS50003">
    <property type="entry name" value="PH_DOMAIN"/>
    <property type="match status" value="1"/>
</dbReference>
<name>A0A9W7LFU4_9STRA</name>